<evidence type="ECO:0000259" key="7">
    <source>
        <dbReference type="PROSITE" id="PS51380"/>
    </source>
</evidence>
<dbReference type="GO" id="GO:0006817">
    <property type="term" value="P:phosphate ion transport"/>
    <property type="evidence" value="ECO:0007669"/>
    <property type="project" value="TreeGrafter"/>
</dbReference>
<dbReference type="Proteomes" id="UP000242146">
    <property type="component" value="Unassembled WGS sequence"/>
</dbReference>
<keyword evidence="2 6" id="KW-0812">Transmembrane</keyword>
<evidence type="ECO:0000256" key="3">
    <source>
        <dbReference type="ARBA" id="ARBA00022989"/>
    </source>
</evidence>
<evidence type="ECO:0000256" key="4">
    <source>
        <dbReference type="ARBA" id="ARBA00023136"/>
    </source>
</evidence>
<proteinExistence type="predicted"/>
<dbReference type="InterPro" id="IPR004342">
    <property type="entry name" value="EXS_C"/>
</dbReference>
<comment type="subcellular location">
    <subcellularLocation>
        <location evidence="1">Membrane</location>
        <topology evidence="1">Multi-pass membrane protein</topology>
    </subcellularLocation>
</comment>
<feature type="region of interest" description="Disordered" evidence="5">
    <location>
        <begin position="389"/>
        <end position="408"/>
    </location>
</feature>
<dbReference type="GO" id="GO:0005886">
    <property type="term" value="C:plasma membrane"/>
    <property type="evidence" value="ECO:0007669"/>
    <property type="project" value="TreeGrafter"/>
</dbReference>
<feature type="transmembrane region" description="Helical" evidence="6">
    <location>
        <begin position="74"/>
        <end position="92"/>
    </location>
</feature>
<evidence type="ECO:0000256" key="2">
    <source>
        <dbReference type="ARBA" id="ARBA00022692"/>
    </source>
</evidence>
<comment type="caution">
    <text evidence="8">The sequence shown here is derived from an EMBL/GenBank/DDBJ whole genome shotgun (WGS) entry which is preliminary data.</text>
</comment>
<dbReference type="PANTHER" id="PTHR10783">
    <property type="entry name" value="XENOTROPIC AND POLYTROPIC RETROVIRUS RECEPTOR 1-RELATED"/>
    <property type="match status" value="1"/>
</dbReference>
<evidence type="ECO:0000313" key="8">
    <source>
        <dbReference type="EMBL" id="ORX55014.1"/>
    </source>
</evidence>
<protein>
    <submittedName>
        <fullName evidence="8">EXS-domain-containing protein</fullName>
    </submittedName>
</protein>
<sequence>MYIDFSQCFAPSIPSQLCPLVLIVVLLGIIFCPFHLFYNTARQWFGITLGRIMLSGLLPVEFRDFFIADELNSMAFSLWMSIYFFCVYSWHWNDLDLHCNVPKMWVAPLIACFPPFWRFLQCLRRYYDSGEKVHLINAMKYSTSILSTVMAGVRRIHSGPTIEVVWILMSIINSSYTSIWDVKIDWGLLDLSSSNFLLRDDLVFYKWTYYVAIPLNIMLRFSWAINKAGLVYSSQTITFATAAFEAFRRFVWNFYRLENEHLNNCGNYRAIKEIPLPFSLQEAYRSSADQTLEEGSIRLSSDEDEVVLSPVSLMPNSMMPATPNTNLRTSVDLGRVPTLKKSATFASQGTFYGRRDFESRQDRDDFALYGVPSRQGSMVGQVLERIRTFAATDDHRDGESDSEADESD</sequence>
<feature type="transmembrane region" description="Helical" evidence="6">
    <location>
        <begin position="20"/>
        <end position="38"/>
    </location>
</feature>
<dbReference type="GO" id="GO:0016036">
    <property type="term" value="P:cellular response to phosphate starvation"/>
    <property type="evidence" value="ECO:0007669"/>
    <property type="project" value="TreeGrafter"/>
</dbReference>
<accession>A0A1X2GJ48</accession>
<dbReference type="OrthoDB" id="9970435at2759"/>
<reference evidence="8 9" key="1">
    <citation type="submission" date="2016-07" db="EMBL/GenBank/DDBJ databases">
        <title>Pervasive Adenine N6-methylation of Active Genes in Fungi.</title>
        <authorList>
            <consortium name="DOE Joint Genome Institute"/>
            <person name="Mondo S.J."/>
            <person name="Dannebaum R.O."/>
            <person name="Kuo R.C."/>
            <person name="Labutti K."/>
            <person name="Haridas S."/>
            <person name="Kuo A."/>
            <person name="Salamov A."/>
            <person name="Ahrendt S.R."/>
            <person name="Lipzen A."/>
            <person name="Sullivan W."/>
            <person name="Andreopoulos W.B."/>
            <person name="Clum A."/>
            <person name="Lindquist E."/>
            <person name="Daum C."/>
            <person name="Ramamoorthy G.K."/>
            <person name="Gryganskyi A."/>
            <person name="Culley D."/>
            <person name="Magnuson J.K."/>
            <person name="James T.Y."/>
            <person name="O'Malley M.A."/>
            <person name="Stajich J.E."/>
            <person name="Spatafora J.W."/>
            <person name="Visel A."/>
            <person name="Grigoriev I.V."/>
        </authorList>
    </citation>
    <scope>NUCLEOTIDE SEQUENCE [LARGE SCALE GENOMIC DNA]</scope>
    <source>
        <strain evidence="8 9">NRRL 3301</strain>
    </source>
</reference>
<dbReference type="GO" id="GO:0005794">
    <property type="term" value="C:Golgi apparatus"/>
    <property type="evidence" value="ECO:0007669"/>
    <property type="project" value="TreeGrafter"/>
</dbReference>
<organism evidence="8 9">
    <name type="scientific">Hesseltinella vesiculosa</name>
    <dbReference type="NCBI Taxonomy" id="101127"/>
    <lineage>
        <taxon>Eukaryota</taxon>
        <taxon>Fungi</taxon>
        <taxon>Fungi incertae sedis</taxon>
        <taxon>Mucoromycota</taxon>
        <taxon>Mucoromycotina</taxon>
        <taxon>Mucoromycetes</taxon>
        <taxon>Mucorales</taxon>
        <taxon>Cunninghamellaceae</taxon>
        <taxon>Hesseltinella</taxon>
    </lineage>
</organism>
<evidence type="ECO:0000313" key="9">
    <source>
        <dbReference type="Proteomes" id="UP000242146"/>
    </source>
</evidence>
<dbReference type="GO" id="GO:0000822">
    <property type="term" value="F:inositol hexakisphosphate binding"/>
    <property type="evidence" value="ECO:0007669"/>
    <property type="project" value="TreeGrafter"/>
</dbReference>
<dbReference type="Pfam" id="PF03124">
    <property type="entry name" value="EXS"/>
    <property type="match status" value="1"/>
</dbReference>
<gene>
    <name evidence="8" type="ORF">DM01DRAFT_1029588</name>
</gene>
<dbReference type="PROSITE" id="PS51380">
    <property type="entry name" value="EXS"/>
    <property type="match status" value="1"/>
</dbReference>
<feature type="compositionally biased region" description="Basic and acidic residues" evidence="5">
    <location>
        <begin position="389"/>
        <end position="399"/>
    </location>
</feature>
<feature type="domain" description="EXS" evidence="7">
    <location>
        <begin position="98"/>
        <end position="288"/>
    </location>
</feature>
<name>A0A1X2GJ48_9FUNG</name>
<keyword evidence="3 6" id="KW-1133">Transmembrane helix</keyword>
<dbReference type="EMBL" id="MCGT01000012">
    <property type="protein sequence ID" value="ORX55014.1"/>
    <property type="molecule type" value="Genomic_DNA"/>
</dbReference>
<evidence type="ECO:0000256" key="6">
    <source>
        <dbReference type="SAM" id="Phobius"/>
    </source>
</evidence>
<evidence type="ECO:0000256" key="1">
    <source>
        <dbReference type="ARBA" id="ARBA00004141"/>
    </source>
</evidence>
<dbReference type="PANTHER" id="PTHR10783:SF103">
    <property type="entry name" value="SOLUTE CARRIER FAMILY 53 MEMBER 1"/>
    <property type="match status" value="1"/>
</dbReference>
<evidence type="ECO:0000256" key="5">
    <source>
        <dbReference type="SAM" id="MobiDB-lite"/>
    </source>
</evidence>
<keyword evidence="4 6" id="KW-0472">Membrane</keyword>
<keyword evidence="9" id="KW-1185">Reference proteome</keyword>
<dbReference type="STRING" id="101127.A0A1X2GJ48"/>
<dbReference type="AlphaFoldDB" id="A0A1X2GJ48"/>